<dbReference type="Gene3D" id="2.60.40.10">
    <property type="entry name" value="Immunoglobulins"/>
    <property type="match status" value="1"/>
</dbReference>
<dbReference type="InterPro" id="IPR002772">
    <property type="entry name" value="Glyco_hydro_3_C"/>
</dbReference>
<dbReference type="Pfam" id="PF14310">
    <property type="entry name" value="Fn3-like"/>
    <property type="match status" value="1"/>
</dbReference>
<proteinExistence type="inferred from homology"/>
<protein>
    <submittedName>
        <fullName evidence="5">Glycoside hydrolase family 3 C-terminal domain-containing protein</fullName>
    </submittedName>
</protein>
<evidence type="ECO:0000256" key="2">
    <source>
        <dbReference type="ARBA" id="ARBA00022729"/>
    </source>
</evidence>
<dbReference type="InterPro" id="IPR036881">
    <property type="entry name" value="Glyco_hydro_3_C_sf"/>
</dbReference>
<dbReference type="Pfam" id="PF00933">
    <property type="entry name" value="Glyco_hydro_3"/>
    <property type="match status" value="1"/>
</dbReference>
<dbReference type="InterPro" id="IPR008979">
    <property type="entry name" value="Galactose-bd-like_sf"/>
</dbReference>
<dbReference type="PANTHER" id="PTHR42721:SF3">
    <property type="entry name" value="BETA-D-XYLOSIDASE 5-RELATED"/>
    <property type="match status" value="1"/>
</dbReference>
<dbReference type="SUPFAM" id="SSF51445">
    <property type="entry name" value="(Trans)glycosidases"/>
    <property type="match status" value="1"/>
</dbReference>
<dbReference type="InterPro" id="IPR026891">
    <property type="entry name" value="Fn3-like"/>
</dbReference>
<evidence type="ECO:0000313" key="6">
    <source>
        <dbReference type="Proteomes" id="UP001597493"/>
    </source>
</evidence>
<name>A0ABW5QSM0_9BACL</name>
<dbReference type="InterPro" id="IPR017853">
    <property type="entry name" value="GH"/>
</dbReference>
<comment type="similarity">
    <text evidence="1">Belongs to the glycosyl hydrolase 3 family.</text>
</comment>
<dbReference type="PRINTS" id="PR00133">
    <property type="entry name" value="GLHYDRLASE3"/>
</dbReference>
<dbReference type="Gene3D" id="2.60.120.260">
    <property type="entry name" value="Galactose-binding domain-like"/>
    <property type="match status" value="1"/>
</dbReference>
<dbReference type="InterPro" id="IPR013783">
    <property type="entry name" value="Ig-like_fold"/>
</dbReference>
<dbReference type="InterPro" id="IPR001764">
    <property type="entry name" value="Glyco_hydro_3_N"/>
</dbReference>
<evidence type="ECO:0000256" key="1">
    <source>
        <dbReference type="ARBA" id="ARBA00005336"/>
    </source>
</evidence>
<dbReference type="CDD" id="cd23343">
    <property type="entry name" value="beta-trefoil_FSCN_BglX-like"/>
    <property type="match status" value="1"/>
</dbReference>
<dbReference type="Pfam" id="PF01915">
    <property type="entry name" value="Glyco_hydro_3_C"/>
    <property type="match status" value="1"/>
</dbReference>
<dbReference type="Proteomes" id="UP001597493">
    <property type="component" value="Unassembled WGS sequence"/>
</dbReference>
<organism evidence="5 6">
    <name type="scientific">Paenibacillus thailandensis</name>
    <dbReference type="NCBI Taxonomy" id="393250"/>
    <lineage>
        <taxon>Bacteria</taxon>
        <taxon>Bacillati</taxon>
        <taxon>Bacillota</taxon>
        <taxon>Bacilli</taxon>
        <taxon>Bacillales</taxon>
        <taxon>Paenibacillaceae</taxon>
        <taxon>Paenibacillus</taxon>
    </lineage>
</organism>
<feature type="domain" description="Fibronectin type III-like" evidence="4">
    <location>
        <begin position="725"/>
        <end position="795"/>
    </location>
</feature>
<keyword evidence="3 5" id="KW-0378">Hydrolase</keyword>
<evidence type="ECO:0000256" key="3">
    <source>
        <dbReference type="ARBA" id="ARBA00022801"/>
    </source>
</evidence>
<dbReference type="RefSeq" id="WP_379270027.1">
    <property type="nucleotide sequence ID" value="NZ_JBHUGT010000037.1"/>
</dbReference>
<evidence type="ECO:0000259" key="4">
    <source>
        <dbReference type="SMART" id="SM01217"/>
    </source>
</evidence>
<dbReference type="InterPro" id="IPR044993">
    <property type="entry name" value="BXL"/>
</dbReference>
<dbReference type="Gene3D" id="3.40.50.1700">
    <property type="entry name" value="Glycoside hydrolase family 3 C-terminal domain"/>
    <property type="match status" value="1"/>
</dbReference>
<evidence type="ECO:0000313" key="5">
    <source>
        <dbReference type="EMBL" id="MFD2659362.1"/>
    </source>
</evidence>
<gene>
    <name evidence="5" type="ORF">ACFSW5_03680</name>
</gene>
<dbReference type="Gene3D" id="3.20.20.300">
    <property type="entry name" value="Glycoside hydrolase, family 3, N-terminal domain"/>
    <property type="match status" value="1"/>
</dbReference>
<dbReference type="Gene3D" id="2.60.120.380">
    <property type="match status" value="1"/>
</dbReference>
<dbReference type="CDD" id="cd04084">
    <property type="entry name" value="CBM6_xylanase-like"/>
    <property type="match status" value="1"/>
</dbReference>
<sequence length="937" mass="103018">MSRATGYPFQDVKLPVEERVRDLVSRFTIEEKISLMVQYQPAVERLGVKPYKHGTEAAHGVAWLGEATAFPQPIGLACTWNRELLRQVGSAIGDEARVFYQRNPAVNGLTLWAPTVDMERDPRWGRTEEAYGEDPRLAGDLASALIQGVQGDHPVYKKAVATLKHFVGNNNEVDRGSCSVTIDPRNMREYYHKPFEAAFTEGGALSMMTSYNAVNGVPTILHEDVQNVVKGEWGMDGFIVSDAGDLLGIVNDHRYCESYKEAVAYAIKAGIDSITDDREKSCQAIEEALREGLLEEADLDRTLINTFRVRFRLGEFDPDELNPYANMPESKVCAQEHAQLSLEAAREAVVLLKNNSLLPLDKAKAGKVAVIGPLADAVYRDWYSGTLPYKVTPLEGVAEKLGNGNVTYRSGLDRVQLKRTADGRFIGLNEQGKLSAAAEKAETFVHTDWGWGSHTLWSETAERFVTSEGDEELSAASKEAFGWYVKEIVRFEECGDNRDFELRSWNGEAVHASADGTLKIAKEAGRPAADRYALCVVENGLEEAVAAAREAETAIVFVGNNPLINGKEEIDREDLVLPAKQEELIRAVLAVNPNTVVVVIGSYPFAINWAEEHAPAIVYSSHAGQELGRALADVLFGDYNPAGRLPMTWYRSVDQLADIMDYDIRKGKRTYQYFDGEPLYPFGHGLSYSSFDYVKLVIEGYENLNSRQWTARVTVRNTGDRAGDEVVQLYATVAGSRAERPLKKLVAFERVSLKPGEKRELTLWVRTSDLQLWDVTRDRFVLEAGTYTFAAGGSSADLRLTAALAVDGEVIPARKLDRLVQADRYDDYESVMLTECKEGGTAVAAVGGEGSIVFKNVAYDKAPASLELRANGGKLGGSAALYFGDPGTVEPACVVNVGPGEEQQWANYAGELNRAEPTSQVVLALSGSVQVSAFRLV</sequence>
<dbReference type="SUPFAM" id="SSF52279">
    <property type="entry name" value="Beta-D-glucan exohydrolase, C-terminal domain"/>
    <property type="match status" value="1"/>
</dbReference>
<comment type="caution">
    <text evidence="5">The sequence shown here is derived from an EMBL/GenBank/DDBJ whole genome shotgun (WGS) entry which is preliminary data.</text>
</comment>
<dbReference type="GO" id="GO:0016787">
    <property type="term" value="F:hydrolase activity"/>
    <property type="evidence" value="ECO:0007669"/>
    <property type="project" value="UniProtKB-KW"/>
</dbReference>
<keyword evidence="6" id="KW-1185">Reference proteome</keyword>
<dbReference type="EMBL" id="JBHUMY010000003">
    <property type="protein sequence ID" value="MFD2659362.1"/>
    <property type="molecule type" value="Genomic_DNA"/>
</dbReference>
<dbReference type="SMART" id="SM01217">
    <property type="entry name" value="Fn3_like"/>
    <property type="match status" value="1"/>
</dbReference>
<reference evidence="6" key="1">
    <citation type="journal article" date="2019" name="Int. J. Syst. Evol. Microbiol.">
        <title>The Global Catalogue of Microorganisms (GCM) 10K type strain sequencing project: providing services to taxonomists for standard genome sequencing and annotation.</title>
        <authorList>
            <consortium name="The Broad Institute Genomics Platform"/>
            <consortium name="The Broad Institute Genome Sequencing Center for Infectious Disease"/>
            <person name="Wu L."/>
            <person name="Ma J."/>
        </authorList>
    </citation>
    <scope>NUCLEOTIDE SEQUENCE [LARGE SCALE GENOMIC DNA]</scope>
    <source>
        <strain evidence="6">TISTR 1827</strain>
    </source>
</reference>
<dbReference type="InterPro" id="IPR036962">
    <property type="entry name" value="Glyco_hydro_3_N_sf"/>
</dbReference>
<accession>A0ABW5QSM0</accession>
<dbReference type="PANTHER" id="PTHR42721">
    <property type="entry name" value="SUGAR HYDROLASE-RELATED"/>
    <property type="match status" value="1"/>
</dbReference>
<keyword evidence="2" id="KW-0732">Signal</keyword>
<dbReference type="SUPFAM" id="SSF49785">
    <property type="entry name" value="Galactose-binding domain-like"/>
    <property type="match status" value="1"/>
</dbReference>